<dbReference type="NCBIfam" id="TIGR01140">
    <property type="entry name" value="L_thr_O3P_dcar"/>
    <property type="match status" value="1"/>
</dbReference>
<dbReference type="PROSITE" id="PS00105">
    <property type="entry name" value="AA_TRANSFER_CLASS_1"/>
    <property type="match status" value="1"/>
</dbReference>
<dbReference type="Gene3D" id="3.40.640.10">
    <property type="entry name" value="Type I PLP-dependent aspartate aminotransferase-like (Major domain)"/>
    <property type="match status" value="1"/>
</dbReference>
<evidence type="ECO:0000256" key="5">
    <source>
        <dbReference type="ARBA" id="ARBA00022573"/>
    </source>
</evidence>
<evidence type="ECO:0000259" key="10">
    <source>
        <dbReference type="Pfam" id="PF00155"/>
    </source>
</evidence>
<evidence type="ECO:0000256" key="2">
    <source>
        <dbReference type="ARBA" id="ARBA00003444"/>
    </source>
</evidence>
<dbReference type="UniPathway" id="UPA00148"/>
<comment type="catalytic activity">
    <reaction evidence="9">
        <text>O-phospho-L-threonine + H(+) = (R)-1-aminopropan-2-yl phosphate + CO2</text>
        <dbReference type="Rhea" id="RHEA:11492"/>
        <dbReference type="ChEBI" id="CHEBI:15378"/>
        <dbReference type="ChEBI" id="CHEBI:16526"/>
        <dbReference type="ChEBI" id="CHEBI:58563"/>
        <dbReference type="ChEBI" id="CHEBI:58675"/>
        <dbReference type="EC" id="4.1.1.81"/>
    </reaction>
</comment>
<dbReference type="CDD" id="cd00609">
    <property type="entry name" value="AAT_like"/>
    <property type="match status" value="1"/>
</dbReference>
<evidence type="ECO:0000256" key="8">
    <source>
        <dbReference type="ARBA" id="ARBA00029996"/>
    </source>
</evidence>
<keyword evidence="7 11" id="KW-0456">Lyase</keyword>
<name>A0A644XRX5_9ZZZZ</name>
<comment type="pathway">
    <text evidence="3">Cofactor biosynthesis; adenosylcobalamin biosynthesis.</text>
</comment>
<reference evidence="11" key="1">
    <citation type="submission" date="2019-08" db="EMBL/GenBank/DDBJ databases">
        <authorList>
            <person name="Kucharzyk K."/>
            <person name="Murdoch R.W."/>
            <person name="Higgins S."/>
            <person name="Loffler F."/>
        </authorList>
    </citation>
    <scope>NUCLEOTIDE SEQUENCE</scope>
</reference>
<dbReference type="SUPFAM" id="SSF53383">
    <property type="entry name" value="PLP-dependent transferases"/>
    <property type="match status" value="1"/>
</dbReference>
<evidence type="ECO:0000256" key="9">
    <source>
        <dbReference type="ARBA" id="ARBA00048531"/>
    </source>
</evidence>
<evidence type="ECO:0000256" key="6">
    <source>
        <dbReference type="ARBA" id="ARBA00022898"/>
    </source>
</evidence>
<dbReference type="PANTHER" id="PTHR42885">
    <property type="entry name" value="HISTIDINOL-PHOSPHATE AMINOTRANSFERASE-RELATED"/>
    <property type="match status" value="1"/>
</dbReference>
<evidence type="ECO:0000313" key="11">
    <source>
        <dbReference type="EMBL" id="MPM18657.1"/>
    </source>
</evidence>
<dbReference type="EC" id="4.1.1.81" evidence="4"/>
<keyword evidence="6" id="KW-0663">Pyridoxal phosphate</keyword>
<dbReference type="InterPro" id="IPR015424">
    <property type="entry name" value="PyrdxlP-dep_Trfase"/>
</dbReference>
<dbReference type="Pfam" id="PF00155">
    <property type="entry name" value="Aminotran_1_2"/>
    <property type="match status" value="1"/>
</dbReference>
<organism evidence="11">
    <name type="scientific">bioreactor metagenome</name>
    <dbReference type="NCBI Taxonomy" id="1076179"/>
    <lineage>
        <taxon>unclassified sequences</taxon>
        <taxon>metagenomes</taxon>
        <taxon>ecological metagenomes</taxon>
    </lineage>
</organism>
<dbReference type="GO" id="GO:0030170">
    <property type="term" value="F:pyridoxal phosphate binding"/>
    <property type="evidence" value="ECO:0007669"/>
    <property type="project" value="InterPro"/>
</dbReference>
<dbReference type="GO" id="GO:0048472">
    <property type="term" value="F:threonine-phosphate decarboxylase activity"/>
    <property type="evidence" value="ECO:0007669"/>
    <property type="project" value="UniProtKB-EC"/>
</dbReference>
<evidence type="ECO:0000256" key="4">
    <source>
        <dbReference type="ARBA" id="ARBA00012285"/>
    </source>
</evidence>
<dbReference type="InterPro" id="IPR004838">
    <property type="entry name" value="NHTrfase_class1_PyrdxlP-BS"/>
</dbReference>
<keyword evidence="5" id="KW-0169">Cobalamin biosynthesis</keyword>
<sequence length="357" mass="41270">MSKVVHGGNIDELSRKYNLNKDNLIDFSANINPMGVHKNIKKAIIDGLDNIERYPDITYYDLKLAISKFEIIDINNLTLGNGAAEVIFNLVRALKPKKVLIPAPTFGEYEEAVLSINGNIEYYYLRESNNWNISEDILKYINNDIDIIFICNPNNPTGNLTNKDLIERIAERALKFNSIIVVDESFLDFVEDNDDYTAVSLLNKYRNIFIIKSMTKFFAIPGIRMGYGISKNKDLLEEIDKACVPWNINIMAEKASIAALLEEEYIKNTIDYVQSEKNFLFQELIKIKNIKVFEPNVNFIMFKTLKEIDLKRIMLKESIIIRSCSNYNGLNNNYYRIAVRTRKENEKLINSLKKIMN</sequence>
<dbReference type="InterPro" id="IPR015421">
    <property type="entry name" value="PyrdxlP-dep_Trfase_major"/>
</dbReference>
<accession>A0A644XRX5</accession>
<evidence type="ECO:0000256" key="3">
    <source>
        <dbReference type="ARBA" id="ARBA00004953"/>
    </source>
</evidence>
<protein>
    <recommendedName>
        <fullName evidence="4">threonine-phosphate decarboxylase</fullName>
        <ecNumber evidence="4">4.1.1.81</ecNumber>
    </recommendedName>
    <alternativeName>
        <fullName evidence="8">L-threonine-O-3-phosphate decarboxylase</fullName>
    </alternativeName>
</protein>
<dbReference type="Gene3D" id="3.90.1150.10">
    <property type="entry name" value="Aspartate Aminotransferase, domain 1"/>
    <property type="match status" value="1"/>
</dbReference>
<feature type="domain" description="Aminotransferase class I/classII large" evidence="10">
    <location>
        <begin position="23"/>
        <end position="352"/>
    </location>
</feature>
<dbReference type="InterPro" id="IPR005860">
    <property type="entry name" value="CobD"/>
</dbReference>
<evidence type="ECO:0000256" key="1">
    <source>
        <dbReference type="ARBA" id="ARBA00001933"/>
    </source>
</evidence>
<evidence type="ECO:0000256" key="7">
    <source>
        <dbReference type="ARBA" id="ARBA00023239"/>
    </source>
</evidence>
<dbReference type="GO" id="GO:0009236">
    <property type="term" value="P:cobalamin biosynthetic process"/>
    <property type="evidence" value="ECO:0007669"/>
    <property type="project" value="UniProtKB-UniPathway"/>
</dbReference>
<comment type="cofactor">
    <cofactor evidence="1">
        <name>pyridoxal 5'-phosphate</name>
        <dbReference type="ChEBI" id="CHEBI:597326"/>
    </cofactor>
</comment>
<comment type="caution">
    <text evidence="11">The sequence shown here is derived from an EMBL/GenBank/DDBJ whole genome shotgun (WGS) entry which is preliminary data.</text>
</comment>
<comment type="function">
    <text evidence="2">Decarboxylates L-threonine-O-3-phosphate to yield (R)-1-amino-2-propanol O-2-phosphate, the precursor for the linkage between the nucleotide loop and the corrin ring in cobalamin.</text>
</comment>
<dbReference type="PANTHER" id="PTHR42885:SF1">
    <property type="entry name" value="THREONINE-PHOSPHATE DECARBOXYLASE"/>
    <property type="match status" value="1"/>
</dbReference>
<gene>
    <name evidence="11" type="primary">cobD_19</name>
    <name evidence="11" type="ORF">SDC9_65070</name>
</gene>
<dbReference type="AlphaFoldDB" id="A0A644XRX5"/>
<dbReference type="InterPro" id="IPR015422">
    <property type="entry name" value="PyrdxlP-dep_Trfase_small"/>
</dbReference>
<dbReference type="InterPro" id="IPR004839">
    <property type="entry name" value="Aminotransferase_I/II_large"/>
</dbReference>
<dbReference type="EMBL" id="VSSQ01003026">
    <property type="protein sequence ID" value="MPM18657.1"/>
    <property type="molecule type" value="Genomic_DNA"/>
</dbReference>
<proteinExistence type="predicted"/>